<comment type="caution">
    <text evidence="11">The sequence shown here is derived from an EMBL/GenBank/DDBJ whole genome shotgun (WGS) entry which is preliminary data.</text>
</comment>
<keyword evidence="4 8" id="KW-0297">G-protein coupled receptor</keyword>
<reference evidence="11" key="1">
    <citation type="thesis" date="2020" institute="ProQuest LLC" country="789 East Eisenhower Parkway, Ann Arbor, MI, USA">
        <title>Comparative Genomics and Chromosome Evolution.</title>
        <authorList>
            <person name="Mudd A.B."/>
        </authorList>
    </citation>
    <scope>NUCLEOTIDE SEQUENCE</scope>
    <source>
        <strain evidence="11">237g6f4</strain>
        <tissue evidence="11">Blood</tissue>
    </source>
</reference>
<evidence type="ECO:0000256" key="5">
    <source>
        <dbReference type="ARBA" id="ARBA00023136"/>
    </source>
</evidence>
<organism evidence="11 12">
    <name type="scientific">Engystomops pustulosus</name>
    <name type="common">Tungara frog</name>
    <name type="synonym">Physalaemus pustulosus</name>
    <dbReference type="NCBI Taxonomy" id="76066"/>
    <lineage>
        <taxon>Eukaryota</taxon>
        <taxon>Metazoa</taxon>
        <taxon>Chordata</taxon>
        <taxon>Craniata</taxon>
        <taxon>Vertebrata</taxon>
        <taxon>Euteleostomi</taxon>
        <taxon>Amphibia</taxon>
        <taxon>Batrachia</taxon>
        <taxon>Anura</taxon>
        <taxon>Neobatrachia</taxon>
        <taxon>Hyloidea</taxon>
        <taxon>Leptodactylidae</taxon>
        <taxon>Leiuperinae</taxon>
        <taxon>Engystomops</taxon>
    </lineage>
</organism>
<accession>A0AAV7CMU4</accession>
<dbReference type="FunFam" id="1.20.1070.10:FF:000003">
    <property type="entry name" value="Olfactory receptor"/>
    <property type="match status" value="1"/>
</dbReference>
<evidence type="ECO:0000256" key="4">
    <source>
        <dbReference type="ARBA" id="ARBA00023040"/>
    </source>
</evidence>
<dbReference type="EMBL" id="WNYA01000002">
    <property type="protein sequence ID" value="KAG8585422.1"/>
    <property type="molecule type" value="Genomic_DNA"/>
</dbReference>
<dbReference type="Proteomes" id="UP000824782">
    <property type="component" value="Unassembled WGS sequence"/>
</dbReference>
<feature type="transmembrane region" description="Helical" evidence="9">
    <location>
        <begin position="18"/>
        <end position="40"/>
    </location>
</feature>
<keyword evidence="5 9" id="KW-0472">Membrane</keyword>
<dbReference type="GO" id="GO:0004930">
    <property type="term" value="F:G protein-coupled receptor activity"/>
    <property type="evidence" value="ECO:0007669"/>
    <property type="project" value="UniProtKB-KW"/>
</dbReference>
<sequence length="304" mass="34269">MCRFVLLGLTDNNHLQSFLFMIFFLIYILTIVGNINIMLLVQLAAGLQTPMYFFLSHLSFSDLCYSTVITPKLLDILIAGNTSLSYNACMLQLILFSVFGSLESLILALMSCDRCVAVSRPLLYPCIMRTSVCRQLVACCYTVSIMTSLLNASYVLRLSFCGPRNIHHFYCDYPPLLKLACSDTYANELVLLSSVAMVSGISVVTIMASYGYIIYTVLGIRSTSGRYKIFYTCSSHLTVVTMFYGTILFMYLRPSVQYFSEQDKVVAVFYTVVIPALNPIIYSLRNKELQAAVKKMIRRICIQV</sequence>
<keyword evidence="2 8" id="KW-0812">Transmembrane</keyword>
<dbReference type="PANTHER" id="PTHR48018">
    <property type="entry name" value="OLFACTORY RECEPTOR"/>
    <property type="match status" value="1"/>
</dbReference>
<evidence type="ECO:0000256" key="2">
    <source>
        <dbReference type="ARBA" id="ARBA00022692"/>
    </source>
</evidence>
<keyword evidence="9" id="KW-0552">Olfaction</keyword>
<evidence type="ECO:0000259" key="10">
    <source>
        <dbReference type="PROSITE" id="PS50262"/>
    </source>
</evidence>
<keyword evidence="7 8" id="KW-0807">Transducer</keyword>
<dbReference type="SUPFAM" id="SSF81321">
    <property type="entry name" value="Family A G protein-coupled receptor-like"/>
    <property type="match status" value="1"/>
</dbReference>
<protein>
    <recommendedName>
        <fullName evidence="9">Olfactory receptor</fullName>
    </recommendedName>
</protein>
<evidence type="ECO:0000256" key="8">
    <source>
        <dbReference type="RuleBase" id="RU000688"/>
    </source>
</evidence>
<dbReference type="PROSITE" id="PS00237">
    <property type="entry name" value="G_PROTEIN_RECEP_F1_1"/>
    <property type="match status" value="1"/>
</dbReference>
<keyword evidence="9" id="KW-0716">Sensory transduction</keyword>
<dbReference type="GO" id="GO:0004984">
    <property type="term" value="F:olfactory receptor activity"/>
    <property type="evidence" value="ECO:0007669"/>
    <property type="project" value="InterPro"/>
</dbReference>
<dbReference type="Pfam" id="PF13853">
    <property type="entry name" value="7tm_4"/>
    <property type="match status" value="1"/>
</dbReference>
<keyword evidence="6 8" id="KW-0675">Receptor</keyword>
<keyword evidence="9" id="KW-1003">Cell membrane</keyword>
<feature type="transmembrane region" description="Helical" evidence="9">
    <location>
        <begin position="131"/>
        <end position="150"/>
    </location>
</feature>
<dbReference type="PRINTS" id="PR00237">
    <property type="entry name" value="GPCRRHODOPSN"/>
</dbReference>
<feature type="transmembrane region" description="Helical" evidence="9">
    <location>
        <begin position="229"/>
        <end position="252"/>
    </location>
</feature>
<evidence type="ECO:0000256" key="7">
    <source>
        <dbReference type="ARBA" id="ARBA00023224"/>
    </source>
</evidence>
<evidence type="ECO:0000313" key="11">
    <source>
        <dbReference type="EMBL" id="KAG8585422.1"/>
    </source>
</evidence>
<evidence type="ECO:0000313" key="12">
    <source>
        <dbReference type="Proteomes" id="UP000824782"/>
    </source>
</evidence>
<evidence type="ECO:0000256" key="1">
    <source>
        <dbReference type="ARBA" id="ARBA00004141"/>
    </source>
</evidence>
<dbReference type="InterPro" id="IPR000276">
    <property type="entry name" value="GPCR_Rhodpsn"/>
</dbReference>
<dbReference type="InterPro" id="IPR017452">
    <property type="entry name" value="GPCR_Rhodpsn_7TM"/>
</dbReference>
<evidence type="ECO:0000256" key="3">
    <source>
        <dbReference type="ARBA" id="ARBA00022989"/>
    </source>
</evidence>
<keyword evidence="3 9" id="KW-1133">Transmembrane helix</keyword>
<evidence type="ECO:0000256" key="9">
    <source>
        <dbReference type="RuleBase" id="RU363047"/>
    </source>
</evidence>
<gene>
    <name evidence="11" type="ORF">GDO81_005023</name>
</gene>
<comment type="subcellular location">
    <subcellularLocation>
        <location evidence="9">Cell membrane</location>
        <topology evidence="9">Multi-pass membrane protein</topology>
    </subcellularLocation>
    <subcellularLocation>
        <location evidence="1">Membrane</location>
        <topology evidence="1">Multi-pass membrane protein</topology>
    </subcellularLocation>
</comment>
<dbReference type="Gene3D" id="1.20.1070.10">
    <property type="entry name" value="Rhodopsin 7-helix transmembrane proteins"/>
    <property type="match status" value="1"/>
</dbReference>
<feature type="transmembrane region" description="Helical" evidence="9">
    <location>
        <begin position="195"/>
        <end position="217"/>
    </location>
</feature>
<feature type="transmembrane region" description="Helical" evidence="9">
    <location>
        <begin position="90"/>
        <end position="110"/>
    </location>
</feature>
<dbReference type="InterPro" id="IPR000725">
    <property type="entry name" value="Olfact_rcpt"/>
</dbReference>
<keyword evidence="12" id="KW-1185">Reference proteome</keyword>
<dbReference type="PRINTS" id="PR00245">
    <property type="entry name" value="OLFACTORYR"/>
</dbReference>
<dbReference type="AlphaFoldDB" id="A0AAV7CMU4"/>
<name>A0AAV7CMU4_ENGPU</name>
<proteinExistence type="inferred from homology"/>
<feature type="domain" description="G-protein coupled receptors family 1 profile" evidence="10">
    <location>
        <begin position="33"/>
        <end position="282"/>
    </location>
</feature>
<comment type="similarity">
    <text evidence="8">Belongs to the G-protein coupled receptor 1 family.</text>
</comment>
<dbReference type="PROSITE" id="PS50262">
    <property type="entry name" value="G_PROTEIN_RECEP_F1_2"/>
    <property type="match status" value="1"/>
</dbReference>
<evidence type="ECO:0000256" key="6">
    <source>
        <dbReference type="ARBA" id="ARBA00023170"/>
    </source>
</evidence>
<dbReference type="GO" id="GO:0005886">
    <property type="term" value="C:plasma membrane"/>
    <property type="evidence" value="ECO:0007669"/>
    <property type="project" value="UniProtKB-SubCell"/>
</dbReference>
<feature type="transmembrane region" description="Helical" evidence="9">
    <location>
        <begin position="264"/>
        <end position="284"/>
    </location>
</feature>